<reference evidence="4" key="1">
    <citation type="submission" date="2017-09" db="EMBL/GenBank/DDBJ databases">
        <title>Depth-based differentiation of microbial function through sediment-hosted aquifers and enrichment of novel symbionts in the deep terrestrial subsurface.</title>
        <authorList>
            <person name="Probst A.J."/>
            <person name="Ladd B."/>
            <person name="Jarett J.K."/>
            <person name="Geller-Mcgrath D.E."/>
            <person name="Sieber C.M.K."/>
            <person name="Emerson J.B."/>
            <person name="Anantharaman K."/>
            <person name="Thomas B.C."/>
            <person name="Malmstrom R."/>
            <person name="Stieglmeier M."/>
            <person name="Klingl A."/>
            <person name="Woyke T."/>
            <person name="Ryan C.M."/>
            <person name="Banfield J.F."/>
        </authorList>
    </citation>
    <scope>NUCLEOTIDE SEQUENCE [LARGE SCALE GENOMIC DNA]</scope>
</reference>
<evidence type="ECO:0000256" key="2">
    <source>
        <dbReference type="SAM" id="Phobius"/>
    </source>
</evidence>
<sequence>MKEAITPPTDHSWEEAQPATSLPPVKKPLPYKLILLAVVLVLITLVSWLAWQQISKQTTPSLPTPLPVTSPTPTLTPIPTVQPLPSSTAVGDLQAELAKTDLGDFEADLNELDSQANQL</sequence>
<evidence type="ECO:0000256" key="1">
    <source>
        <dbReference type="SAM" id="MobiDB-lite"/>
    </source>
</evidence>
<protein>
    <submittedName>
        <fullName evidence="3">Uncharacterized protein</fullName>
    </submittedName>
</protein>
<feature type="compositionally biased region" description="Pro residues" evidence="1">
    <location>
        <begin position="62"/>
        <end position="82"/>
    </location>
</feature>
<keyword evidence="2" id="KW-1133">Transmembrane helix</keyword>
<gene>
    <name evidence="3" type="ORF">COT66_00200</name>
</gene>
<feature type="transmembrane region" description="Helical" evidence="2">
    <location>
        <begin position="31"/>
        <end position="51"/>
    </location>
</feature>
<dbReference type="AlphaFoldDB" id="A0A2M6XBP6"/>
<accession>A0A2M6XBP6</accession>
<keyword evidence="2" id="KW-0812">Transmembrane</keyword>
<keyword evidence="2" id="KW-0472">Membrane</keyword>
<name>A0A2M6XBP6_9BACT</name>
<dbReference type="Proteomes" id="UP000231214">
    <property type="component" value="Unassembled WGS sequence"/>
</dbReference>
<evidence type="ECO:0000313" key="4">
    <source>
        <dbReference type="Proteomes" id="UP000231214"/>
    </source>
</evidence>
<evidence type="ECO:0000313" key="3">
    <source>
        <dbReference type="EMBL" id="PIU02441.1"/>
    </source>
</evidence>
<proteinExistence type="predicted"/>
<comment type="caution">
    <text evidence="3">The sequence shown here is derived from an EMBL/GenBank/DDBJ whole genome shotgun (WGS) entry which is preliminary data.</text>
</comment>
<feature type="region of interest" description="Disordered" evidence="1">
    <location>
        <begin position="58"/>
        <end position="87"/>
    </location>
</feature>
<feature type="region of interest" description="Disordered" evidence="1">
    <location>
        <begin position="1"/>
        <end position="24"/>
    </location>
</feature>
<dbReference type="EMBL" id="PEZK01000004">
    <property type="protein sequence ID" value="PIU02441.1"/>
    <property type="molecule type" value="Genomic_DNA"/>
</dbReference>
<organism evidence="3 4">
    <name type="scientific">Candidatus Shapirobacteria bacterium CG09_land_8_20_14_0_10_49_15</name>
    <dbReference type="NCBI Taxonomy" id="1974482"/>
    <lineage>
        <taxon>Bacteria</taxon>
        <taxon>Candidatus Shapironibacteriota</taxon>
    </lineage>
</organism>